<comment type="similarity">
    <text evidence="8">Belongs to the insect chemoreceptor superfamily. Gustatory receptor (GR) family.</text>
</comment>
<name>A0ABD2VQR9_9HYME</name>
<evidence type="ECO:0000256" key="5">
    <source>
        <dbReference type="ARBA" id="ARBA00023136"/>
    </source>
</evidence>
<evidence type="ECO:0000313" key="10">
    <source>
        <dbReference type="EMBL" id="KAL3386476.1"/>
    </source>
</evidence>
<dbReference type="InterPro" id="IPR013604">
    <property type="entry name" value="7TM_chemorcpt"/>
</dbReference>
<evidence type="ECO:0000256" key="8">
    <source>
        <dbReference type="RuleBase" id="RU363108"/>
    </source>
</evidence>
<evidence type="ECO:0000256" key="4">
    <source>
        <dbReference type="ARBA" id="ARBA00022989"/>
    </source>
</evidence>
<keyword evidence="4 8" id="KW-1133">Transmembrane helix</keyword>
<keyword evidence="7 8" id="KW-0807">Transducer</keyword>
<evidence type="ECO:0000313" key="11">
    <source>
        <dbReference type="Proteomes" id="UP001627154"/>
    </source>
</evidence>
<dbReference type="PANTHER" id="PTHR21143:SF104">
    <property type="entry name" value="GUSTATORY RECEPTOR 8A-RELATED"/>
    <property type="match status" value="1"/>
</dbReference>
<evidence type="ECO:0000256" key="7">
    <source>
        <dbReference type="ARBA" id="ARBA00023224"/>
    </source>
</evidence>
<comment type="subcellular location">
    <subcellularLocation>
        <location evidence="1 8">Cell membrane</location>
        <topology evidence="1 8">Multi-pass membrane protein</topology>
    </subcellularLocation>
</comment>
<keyword evidence="5 8" id="KW-0472">Membrane</keyword>
<feature type="transmembrane region" description="Helical" evidence="8">
    <location>
        <begin position="192"/>
        <end position="212"/>
    </location>
</feature>
<organism evidence="9 11">
    <name type="scientific">Trichogramma kaykai</name>
    <dbReference type="NCBI Taxonomy" id="54128"/>
    <lineage>
        <taxon>Eukaryota</taxon>
        <taxon>Metazoa</taxon>
        <taxon>Ecdysozoa</taxon>
        <taxon>Arthropoda</taxon>
        <taxon>Hexapoda</taxon>
        <taxon>Insecta</taxon>
        <taxon>Pterygota</taxon>
        <taxon>Neoptera</taxon>
        <taxon>Endopterygota</taxon>
        <taxon>Hymenoptera</taxon>
        <taxon>Apocrita</taxon>
        <taxon>Proctotrupomorpha</taxon>
        <taxon>Chalcidoidea</taxon>
        <taxon>Trichogrammatidae</taxon>
        <taxon>Trichogramma</taxon>
    </lineage>
</organism>
<dbReference type="PANTHER" id="PTHR21143">
    <property type="entry name" value="INVERTEBRATE GUSTATORY RECEPTOR"/>
    <property type="match status" value="1"/>
</dbReference>
<gene>
    <name evidence="10" type="ORF">TKK_017981</name>
    <name evidence="9" type="ORF">TKK_020791</name>
</gene>
<evidence type="ECO:0000256" key="2">
    <source>
        <dbReference type="ARBA" id="ARBA00022475"/>
    </source>
</evidence>
<keyword evidence="3 8" id="KW-0812">Transmembrane</keyword>
<accession>A0ABD2VQR9</accession>
<protein>
    <recommendedName>
        <fullName evidence="8">Gustatory receptor</fullName>
    </recommendedName>
</protein>
<keyword evidence="11" id="KW-1185">Reference proteome</keyword>
<dbReference type="AlphaFoldDB" id="A0ABD2VQR9"/>
<evidence type="ECO:0000313" key="9">
    <source>
        <dbReference type="EMBL" id="KAL3383284.1"/>
    </source>
</evidence>
<comment type="function">
    <text evidence="8">Gustatory receptor which mediates acceptance or avoidance behavior, depending on its substrates.</text>
</comment>
<dbReference type="GO" id="GO:0005886">
    <property type="term" value="C:plasma membrane"/>
    <property type="evidence" value="ECO:0007669"/>
    <property type="project" value="UniProtKB-SubCell"/>
</dbReference>
<reference evidence="9 11" key="1">
    <citation type="journal article" date="2024" name="bioRxiv">
        <title>A reference genome for Trichogramma kaykai: A tiny desert-dwelling parasitoid wasp with competing sex-ratio distorters.</title>
        <authorList>
            <person name="Culotta J."/>
            <person name="Lindsey A.R."/>
        </authorList>
    </citation>
    <scope>NUCLEOTIDE SEQUENCE [LARGE SCALE GENOMIC DNA]</scope>
    <source>
        <strain evidence="9 11">KSX58</strain>
    </source>
</reference>
<proteinExistence type="inferred from homology"/>
<feature type="transmembrane region" description="Helical" evidence="8">
    <location>
        <begin position="373"/>
        <end position="397"/>
    </location>
</feature>
<comment type="caution">
    <text evidence="9">The sequence shown here is derived from an EMBL/GenBank/DDBJ whole genome shotgun (WGS) entry which is preliminary data.</text>
</comment>
<sequence>MRSQERVRKESALYEVVCPAVYVSRAMGLAPYELTARGQADGQARLAPSRLNCLYSLFWTSLYSYIVVTSLMRFAGSKRDKPVLGVTETGKLLLNYVVLLAELSLCVLRRAEFAGVWNAIQAFDEAYDIGLDNKGDRDRQQQQQHHHHPLLRQAKHWLWLLLLGLVLAWVSVNQTGMYAFNESYLNNIGYMLTYVGTCVAVLKFCGMAALLLQRFRYLNQLLQAKLDTNDSRSSGPEDYARETEDVERIETSYNYLLAIGERLNEIYSLPLFLYLLNLFAHAVSNMYYFSIWTIIDRDYVSQPRVLLCLVAWLVVYFGQMCLIHIACHFVSAEANKMPIVLLDWRRRDITSNEYRSTLHYLNRKMRFNAAGCFYVNLQLLTSTFGHLTTYLVILLQIPSEGSD</sequence>
<evidence type="ECO:0000256" key="3">
    <source>
        <dbReference type="ARBA" id="ARBA00022692"/>
    </source>
</evidence>
<dbReference type="Pfam" id="PF08395">
    <property type="entry name" value="7tm_7"/>
    <property type="match status" value="1"/>
</dbReference>
<feature type="transmembrane region" description="Helical" evidence="8">
    <location>
        <begin position="53"/>
        <end position="72"/>
    </location>
</feature>
<feature type="transmembrane region" description="Helical" evidence="8">
    <location>
        <begin position="271"/>
        <end position="289"/>
    </location>
</feature>
<feature type="transmembrane region" description="Helical" evidence="8">
    <location>
        <begin position="157"/>
        <end position="180"/>
    </location>
</feature>
<feature type="transmembrane region" description="Helical" evidence="8">
    <location>
        <begin position="309"/>
        <end position="330"/>
    </location>
</feature>
<dbReference type="Proteomes" id="UP001627154">
    <property type="component" value="Unassembled WGS sequence"/>
</dbReference>
<dbReference type="EMBL" id="JBJJXI010000211">
    <property type="protein sequence ID" value="KAL3383284.1"/>
    <property type="molecule type" value="Genomic_DNA"/>
</dbReference>
<evidence type="ECO:0000256" key="1">
    <source>
        <dbReference type="ARBA" id="ARBA00004651"/>
    </source>
</evidence>
<keyword evidence="6 8" id="KW-0675">Receptor</keyword>
<evidence type="ECO:0000256" key="6">
    <source>
        <dbReference type="ARBA" id="ARBA00023170"/>
    </source>
</evidence>
<feature type="transmembrane region" description="Helical" evidence="8">
    <location>
        <begin position="92"/>
        <end position="108"/>
    </location>
</feature>
<dbReference type="GO" id="GO:0007165">
    <property type="term" value="P:signal transduction"/>
    <property type="evidence" value="ECO:0007669"/>
    <property type="project" value="UniProtKB-KW"/>
</dbReference>
<keyword evidence="2 8" id="KW-1003">Cell membrane</keyword>
<dbReference type="EMBL" id="JBJJXI010000146">
    <property type="protein sequence ID" value="KAL3386476.1"/>
    <property type="molecule type" value="Genomic_DNA"/>
</dbReference>